<keyword evidence="2" id="KW-0812">Transmembrane</keyword>
<evidence type="ECO:0000256" key="2">
    <source>
        <dbReference type="SAM" id="Phobius"/>
    </source>
</evidence>
<dbReference type="Proteomes" id="UP000824134">
    <property type="component" value="Unassembled WGS sequence"/>
</dbReference>
<keyword evidence="2" id="KW-0472">Membrane</keyword>
<dbReference type="EMBL" id="DXCN01000022">
    <property type="protein sequence ID" value="HIY94520.1"/>
    <property type="molecule type" value="Genomic_DNA"/>
</dbReference>
<reference evidence="3" key="2">
    <citation type="submission" date="2021-04" db="EMBL/GenBank/DDBJ databases">
        <authorList>
            <person name="Gilroy R."/>
        </authorList>
    </citation>
    <scope>NUCLEOTIDE SEQUENCE</scope>
    <source>
        <strain evidence="3">ChiHjej12B11-9195</strain>
    </source>
</reference>
<accession>A0A9D1ZRH7</accession>
<dbReference type="InterPro" id="IPR021449">
    <property type="entry name" value="DUF3099"/>
</dbReference>
<comment type="caution">
    <text evidence="3">The sequence shown here is derived from an EMBL/GenBank/DDBJ whole genome shotgun (WGS) entry which is preliminary data.</text>
</comment>
<evidence type="ECO:0000256" key="1">
    <source>
        <dbReference type="SAM" id="MobiDB-lite"/>
    </source>
</evidence>
<feature type="region of interest" description="Disordered" evidence="1">
    <location>
        <begin position="118"/>
        <end position="172"/>
    </location>
</feature>
<organism evidence="3 4">
    <name type="scientific">Candidatus Rothia avicola</name>
    <dbReference type="NCBI Taxonomy" id="2840478"/>
    <lineage>
        <taxon>Bacteria</taxon>
        <taxon>Bacillati</taxon>
        <taxon>Actinomycetota</taxon>
        <taxon>Actinomycetes</taxon>
        <taxon>Micrococcales</taxon>
        <taxon>Micrococcaceae</taxon>
        <taxon>Rothia</taxon>
    </lineage>
</organism>
<sequence length="172" mass="17909">MAQKYWTAEDLKAAGYSSGDSEVFEITDAAERQSVGVSSRAKVYAFKMFLRIVFIIAAVMVDGVWQWVCLAAAAIIPWTAVVVANGEAKQGGGGFSAMLPPEQQAAIEAAQADRAARAAAAASRPDAERVDADGSAGSRTQASAHPADSAAEGSDEPVIIDGEVVFDEDGKE</sequence>
<gene>
    <name evidence="3" type="ORF">H9821_02490</name>
</gene>
<keyword evidence="2" id="KW-1133">Transmembrane helix</keyword>
<evidence type="ECO:0000313" key="3">
    <source>
        <dbReference type="EMBL" id="HIY94520.1"/>
    </source>
</evidence>
<proteinExistence type="predicted"/>
<name>A0A9D1ZRH7_9MICC</name>
<feature type="transmembrane region" description="Helical" evidence="2">
    <location>
        <begin position="48"/>
        <end position="68"/>
    </location>
</feature>
<evidence type="ECO:0000313" key="4">
    <source>
        <dbReference type="Proteomes" id="UP000824134"/>
    </source>
</evidence>
<dbReference type="Pfam" id="PF11298">
    <property type="entry name" value="DUF3099"/>
    <property type="match status" value="1"/>
</dbReference>
<dbReference type="AlphaFoldDB" id="A0A9D1ZRH7"/>
<reference evidence="3" key="1">
    <citation type="journal article" date="2021" name="PeerJ">
        <title>Extensive microbial diversity within the chicken gut microbiome revealed by metagenomics and culture.</title>
        <authorList>
            <person name="Gilroy R."/>
            <person name="Ravi A."/>
            <person name="Getino M."/>
            <person name="Pursley I."/>
            <person name="Horton D.L."/>
            <person name="Alikhan N.F."/>
            <person name="Baker D."/>
            <person name="Gharbi K."/>
            <person name="Hall N."/>
            <person name="Watson M."/>
            <person name="Adriaenssens E.M."/>
            <person name="Foster-Nyarko E."/>
            <person name="Jarju S."/>
            <person name="Secka A."/>
            <person name="Antonio M."/>
            <person name="Oren A."/>
            <person name="Chaudhuri R.R."/>
            <person name="La Ragione R."/>
            <person name="Hildebrand F."/>
            <person name="Pallen M.J."/>
        </authorList>
    </citation>
    <scope>NUCLEOTIDE SEQUENCE</scope>
    <source>
        <strain evidence="3">ChiHjej12B11-9195</strain>
    </source>
</reference>
<protein>
    <submittedName>
        <fullName evidence="3">DUF3099 domain-containing protein</fullName>
    </submittedName>
</protein>